<dbReference type="PANTHER" id="PTHR40626:SF1">
    <property type="entry name" value="TRANSCRIPTION FACTOR WITH C2H2 AND ZN(2)-CYS(6) DNA BINDING DOMAIN (EUROFUNG)"/>
    <property type="match status" value="1"/>
</dbReference>
<dbReference type="PANTHER" id="PTHR40626">
    <property type="entry name" value="MIP31509P"/>
    <property type="match status" value="1"/>
</dbReference>
<dbReference type="InterPro" id="IPR051059">
    <property type="entry name" value="VerF-like"/>
</dbReference>
<evidence type="ECO:0000313" key="8">
    <source>
        <dbReference type="EMBL" id="KAH7088803.1"/>
    </source>
</evidence>
<dbReference type="Proteomes" id="UP000813461">
    <property type="component" value="Unassembled WGS sequence"/>
</dbReference>
<feature type="domain" description="Xylanolytic transcriptional activator regulatory" evidence="7">
    <location>
        <begin position="131"/>
        <end position="401"/>
    </location>
</feature>
<sequence>MPITFLLQYTDPYRESVVPAFTIPGAHAPPAELEADHQVNVDGMAGDTTVLFGMFSDLFMETVADLNASRPAANAPTHTSLLQERIDELRQQLQKHSQKHHGSDPIPSETFPVHTAAAVFTATNFDDCIWSYFTIFHPQHPFIHWPTFDVYTVSLPLLLAVAFAGSVHCIPRDAALSTRTFFDLAEDFIFERLRIEAVNKTSQQAGALELAQAAVLIIGLQISFNIEATRRRIRISRHPELVASIRSLGLTSTVKTCELNRDGWKAFIAEESRIRTIHILFLMDYMSTFFFNTLPQMAMSEPKHRLPCPDSLFDASTSDEFAILNSIAPRRSLESLSIKALVELLMGDKWLGAEDPSLISLQPRHLMMGIFALHSVIFTSRAALLLPSSYHLLHRALNRWKQLWDAIHTEQSGTIGFTKYCVEIWCVTSKILDMLQSSEGKGKYLEANPTDSLGELHEFIREFCK</sequence>
<proteinExistence type="predicted"/>
<dbReference type="GO" id="GO:0006351">
    <property type="term" value="P:DNA-templated transcription"/>
    <property type="evidence" value="ECO:0007669"/>
    <property type="project" value="InterPro"/>
</dbReference>
<evidence type="ECO:0000256" key="6">
    <source>
        <dbReference type="ARBA" id="ARBA00023242"/>
    </source>
</evidence>
<comment type="subcellular location">
    <subcellularLocation>
        <location evidence="1">Nucleus</location>
    </subcellularLocation>
</comment>
<dbReference type="OrthoDB" id="3945418at2759"/>
<dbReference type="GO" id="GO:0000978">
    <property type="term" value="F:RNA polymerase II cis-regulatory region sequence-specific DNA binding"/>
    <property type="evidence" value="ECO:0007669"/>
    <property type="project" value="InterPro"/>
</dbReference>
<keyword evidence="4" id="KW-0863">Zinc-finger</keyword>
<evidence type="ECO:0000256" key="2">
    <source>
        <dbReference type="ARBA" id="ARBA00022723"/>
    </source>
</evidence>
<keyword evidence="2" id="KW-0479">Metal-binding</keyword>
<dbReference type="GO" id="GO:0005634">
    <property type="term" value="C:nucleus"/>
    <property type="evidence" value="ECO:0007669"/>
    <property type="project" value="UniProtKB-SubCell"/>
</dbReference>
<dbReference type="InterPro" id="IPR007219">
    <property type="entry name" value="XnlR_reg_dom"/>
</dbReference>
<keyword evidence="6" id="KW-0539">Nucleus</keyword>
<reference evidence="8" key="1">
    <citation type="journal article" date="2021" name="Nat. Commun.">
        <title>Genetic determinants of endophytism in the Arabidopsis root mycobiome.</title>
        <authorList>
            <person name="Mesny F."/>
            <person name="Miyauchi S."/>
            <person name="Thiergart T."/>
            <person name="Pickel B."/>
            <person name="Atanasova L."/>
            <person name="Karlsson M."/>
            <person name="Huettel B."/>
            <person name="Barry K.W."/>
            <person name="Haridas S."/>
            <person name="Chen C."/>
            <person name="Bauer D."/>
            <person name="Andreopoulos W."/>
            <person name="Pangilinan J."/>
            <person name="LaButti K."/>
            <person name="Riley R."/>
            <person name="Lipzen A."/>
            <person name="Clum A."/>
            <person name="Drula E."/>
            <person name="Henrissat B."/>
            <person name="Kohler A."/>
            <person name="Grigoriev I.V."/>
            <person name="Martin F.M."/>
            <person name="Hacquard S."/>
        </authorList>
    </citation>
    <scope>NUCLEOTIDE SEQUENCE</scope>
    <source>
        <strain evidence="8">MPI-SDFR-AT-0120</strain>
    </source>
</reference>
<dbReference type="Pfam" id="PF04082">
    <property type="entry name" value="Fungal_trans"/>
    <property type="match status" value="1"/>
</dbReference>
<keyword evidence="5" id="KW-0862">Zinc</keyword>
<dbReference type="GO" id="GO:0000785">
    <property type="term" value="C:chromatin"/>
    <property type="evidence" value="ECO:0007669"/>
    <property type="project" value="TreeGrafter"/>
</dbReference>
<gene>
    <name evidence="8" type="ORF">FB567DRAFT_590923</name>
</gene>
<name>A0A8K0RAZ7_9PLEO</name>
<evidence type="ECO:0000313" key="9">
    <source>
        <dbReference type="Proteomes" id="UP000813461"/>
    </source>
</evidence>
<dbReference type="EMBL" id="JAGMVJ010000007">
    <property type="protein sequence ID" value="KAH7088803.1"/>
    <property type="molecule type" value="Genomic_DNA"/>
</dbReference>
<evidence type="ECO:0000256" key="5">
    <source>
        <dbReference type="ARBA" id="ARBA00022833"/>
    </source>
</evidence>
<dbReference type="AlphaFoldDB" id="A0A8K0RAZ7"/>
<dbReference type="GO" id="GO:0008270">
    <property type="term" value="F:zinc ion binding"/>
    <property type="evidence" value="ECO:0007669"/>
    <property type="project" value="UniProtKB-KW"/>
</dbReference>
<evidence type="ECO:0000256" key="4">
    <source>
        <dbReference type="ARBA" id="ARBA00022771"/>
    </source>
</evidence>
<dbReference type="CDD" id="cd12148">
    <property type="entry name" value="fungal_TF_MHR"/>
    <property type="match status" value="1"/>
</dbReference>
<protein>
    <recommendedName>
        <fullName evidence="7">Xylanolytic transcriptional activator regulatory domain-containing protein</fullName>
    </recommendedName>
</protein>
<evidence type="ECO:0000256" key="3">
    <source>
        <dbReference type="ARBA" id="ARBA00022737"/>
    </source>
</evidence>
<comment type="caution">
    <text evidence="8">The sequence shown here is derived from an EMBL/GenBank/DDBJ whole genome shotgun (WGS) entry which is preliminary data.</text>
</comment>
<keyword evidence="3" id="KW-0677">Repeat</keyword>
<evidence type="ECO:0000256" key="1">
    <source>
        <dbReference type="ARBA" id="ARBA00004123"/>
    </source>
</evidence>
<dbReference type="GO" id="GO:0000981">
    <property type="term" value="F:DNA-binding transcription factor activity, RNA polymerase II-specific"/>
    <property type="evidence" value="ECO:0007669"/>
    <property type="project" value="InterPro"/>
</dbReference>
<accession>A0A8K0RAZ7</accession>
<evidence type="ECO:0000259" key="7">
    <source>
        <dbReference type="Pfam" id="PF04082"/>
    </source>
</evidence>
<keyword evidence="9" id="KW-1185">Reference proteome</keyword>
<organism evidence="8 9">
    <name type="scientific">Paraphoma chrysanthemicola</name>
    <dbReference type="NCBI Taxonomy" id="798071"/>
    <lineage>
        <taxon>Eukaryota</taxon>
        <taxon>Fungi</taxon>
        <taxon>Dikarya</taxon>
        <taxon>Ascomycota</taxon>
        <taxon>Pezizomycotina</taxon>
        <taxon>Dothideomycetes</taxon>
        <taxon>Pleosporomycetidae</taxon>
        <taxon>Pleosporales</taxon>
        <taxon>Pleosporineae</taxon>
        <taxon>Phaeosphaeriaceae</taxon>
        <taxon>Paraphoma</taxon>
    </lineage>
</organism>